<dbReference type="PROSITE" id="PS51702">
    <property type="entry name" value="HTH_MU"/>
    <property type="match status" value="1"/>
</dbReference>
<dbReference type="InterPro" id="IPR036388">
    <property type="entry name" value="WH-like_DNA-bd_sf"/>
</dbReference>
<dbReference type="OrthoDB" id="9794201at2"/>
<protein>
    <submittedName>
        <fullName evidence="3">Mu DNA-binding domain containing protein</fullName>
    </submittedName>
</protein>
<dbReference type="Proteomes" id="UP000011922">
    <property type="component" value="Unassembled WGS sequence"/>
</dbReference>
<dbReference type="Pfam" id="PF02316">
    <property type="entry name" value="HTH_Tnp_Mu_1"/>
    <property type="match status" value="1"/>
</dbReference>
<dbReference type="InterPro" id="IPR009061">
    <property type="entry name" value="DNA-bd_dom_put_sf"/>
</dbReference>
<feature type="domain" description="HTH Mu-type" evidence="2">
    <location>
        <begin position="22"/>
        <end position="86"/>
    </location>
</feature>
<dbReference type="RefSeq" id="WP_005986415.1">
    <property type="nucleotide sequence ID" value="NZ_AOSV01000019.1"/>
</dbReference>
<dbReference type="InterPro" id="IPR003314">
    <property type="entry name" value="Mu-type_HTH"/>
</dbReference>
<dbReference type="EMBL" id="AOSV01000019">
    <property type="protein sequence ID" value="EMG37333.1"/>
    <property type="molecule type" value="Genomic_DNA"/>
</dbReference>
<dbReference type="PATRIC" id="fig|1262666.3.peg.1867"/>
<feature type="region of interest" description="Disordered" evidence="1">
    <location>
        <begin position="45"/>
        <end position="66"/>
    </location>
</feature>
<reference evidence="3 4" key="1">
    <citation type="journal article" date="2013" name="Genome Announc.">
        <title>Draft Genome Sequence for Desulfovibrio africanus Strain PCS.</title>
        <authorList>
            <person name="Brown S.D."/>
            <person name="Utturkar S.M."/>
            <person name="Arkin A.P."/>
            <person name="Deutschbauer A.M."/>
            <person name="Elias D.A."/>
            <person name="Hazen T.C."/>
            <person name="Chakraborty R."/>
        </authorList>
    </citation>
    <scope>NUCLEOTIDE SEQUENCE [LARGE SCALE GENOMIC DNA]</scope>
    <source>
        <strain evidence="3 4">PCS</strain>
    </source>
</reference>
<evidence type="ECO:0000313" key="3">
    <source>
        <dbReference type="EMBL" id="EMG37333.1"/>
    </source>
</evidence>
<dbReference type="Gene3D" id="1.10.10.10">
    <property type="entry name" value="Winged helix-like DNA-binding domain superfamily/Winged helix DNA-binding domain"/>
    <property type="match status" value="1"/>
</dbReference>
<name>M5Q2D6_DESAF</name>
<sequence>MSSKDLQQPVKARPEPTANQMALCAYSTRELAQIRGVSDRAIREQAKAESWRSRPRKGRGGGHEWLVSSMPANSSARLAITQATAAAHVPTLPGEQAVIPDWANSIGLARYRLAHELRQAVKRNPKKLKADVLEGFLAAYHAGLLLPELRERLGDVSMQTLYRWDKQLREAGDDYRALADRRGKWDKGGAQGLGQIGPDAEQTLLQC</sequence>
<comment type="caution">
    <text evidence="3">The sequence shown here is derived from an EMBL/GenBank/DDBJ whole genome shotgun (WGS) entry which is preliminary data.</text>
</comment>
<keyword evidence="3" id="KW-0238">DNA-binding</keyword>
<evidence type="ECO:0000259" key="2">
    <source>
        <dbReference type="PROSITE" id="PS51702"/>
    </source>
</evidence>
<organism evidence="3 4">
    <name type="scientific">Desulfocurvibacter africanus PCS</name>
    <dbReference type="NCBI Taxonomy" id="1262666"/>
    <lineage>
        <taxon>Bacteria</taxon>
        <taxon>Pseudomonadati</taxon>
        <taxon>Thermodesulfobacteriota</taxon>
        <taxon>Desulfovibrionia</taxon>
        <taxon>Desulfovibrionales</taxon>
        <taxon>Desulfovibrionaceae</taxon>
        <taxon>Desulfocurvibacter</taxon>
    </lineage>
</organism>
<proteinExistence type="predicted"/>
<gene>
    <name evidence="3" type="ORF">PCS_01845</name>
</gene>
<dbReference type="SUPFAM" id="SSF46955">
    <property type="entry name" value="Putative DNA-binding domain"/>
    <property type="match status" value="1"/>
</dbReference>
<evidence type="ECO:0000256" key="1">
    <source>
        <dbReference type="SAM" id="MobiDB-lite"/>
    </source>
</evidence>
<dbReference type="AlphaFoldDB" id="M5Q2D6"/>
<dbReference type="GO" id="GO:0003677">
    <property type="term" value="F:DNA binding"/>
    <property type="evidence" value="ECO:0007669"/>
    <property type="project" value="UniProtKB-KW"/>
</dbReference>
<evidence type="ECO:0000313" key="4">
    <source>
        <dbReference type="Proteomes" id="UP000011922"/>
    </source>
</evidence>
<accession>M5Q2D6</accession>